<evidence type="ECO:0000256" key="3">
    <source>
        <dbReference type="ARBA" id="ARBA00023125"/>
    </source>
</evidence>
<organism evidence="6 7">
    <name type="scientific">Nonomuraea purpurea</name>
    <dbReference type="NCBI Taxonomy" id="1849276"/>
    <lineage>
        <taxon>Bacteria</taxon>
        <taxon>Bacillati</taxon>
        <taxon>Actinomycetota</taxon>
        <taxon>Actinomycetes</taxon>
        <taxon>Streptosporangiales</taxon>
        <taxon>Streptosporangiaceae</taxon>
        <taxon>Nonomuraea</taxon>
    </lineage>
</organism>
<name>A0ABV8GKF9_9ACTN</name>
<dbReference type="Gene3D" id="1.10.10.10">
    <property type="entry name" value="Winged helix-like DNA-binding domain superfamily/Winged helix DNA-binding domain"/>
    <property type="match status" value="1"/>
</dbReference>
<comment type="caution">
    <text evidence="6">The sequence shown here is derived from an EMBL/GenBank/DDBJ whole genome shotgun (WGS) entry which is preliminary data.</text>
</comment>
<evidence type="ECO:0000256" key="1">
    <source>
        <dbReference type="ARBA" id="ARBA00009437"/>
    </source>
</evidence>
<evidence type="ECO:0000259" key="5">
    <source>
        <dbReference type="PROSITE" id="PS50931"/>
    </source>
</evidence>
<protein>
    <submittedName>
        <fullName evidence="6">LysR substrate-binding domain-containing protein</fullName>
    </submittedName>
</protein>
<dbReference type="Proteomes" id="UP001595851">
    <property type="component" value="Unassembled WGS sequence"/>
</dbReference>
<dbReference type="PRINTS" id="PR00039">
    <property type="entry name" value="HTHLYSR"/>
</dbReference>
<keyword evidence="4" id="KW-0804">Transcription</keyword>
<evidence type="ECO:0000256" key="2">
    <source>
        <dbReference type="ARBA" id="ARBA00023015"/>
    </source>
</evidence>
<accession>A0ABV8GKF9</accession>
<dbReference type="PANTHER" id="PTHR30346">
    <property type="entry name" value="TRANSCRIPTIONAL DUAL REGULATOR HCAR-RELATED"/>
    <property type="match status" value="1"/>
</dbReference>
<dbReference type="Pfam" id="PF03466">
    <property type="entry name" value="LysR_substrate"/>
    <property type="match status" value="1"/>
</dbReference>
<keyword evidence="3" id="KW-0238">DNA-binding</keyword>
<dbReference type="SUPFAM" id="SSF53850">
    <property type="entry name" value="Periplasmic binding protein-like II"/>
    <property type="match status" value="1"/>
</dbReference>
<dbReference type="InterPro" id="IPR036390">
    <property type="entry name" value="WH_DNA-bd_sf"/>
</dbReference>
<dbReference type="InterPro" id="IPR005119">
    <property type="entry name" value="LysR_subst-bd"/>
</dbReference>
<keyword evidence="2" id="KW-0805">Transcription regulation</keyword>
<sequence length="295" mass="31879">MSFDLRHLEGFVAVAEELHFGRAAARLHLAQPALSQQILRLESSLGVELLIRERRRTRLSDAGQAFLVEARRTLAQAEQARSVARRAGRGELGRLRVGYVPTASSAPFLTALATFQRDHPDVQVELRELPLGSPAGPLRDHQVDIAFIARLGPLDGCLEDGTMLREMSAERFVAAVSAHHPLAGRPAVELAELAGEHFVLLAPEICREWDETVHGICASGGFTPRVSHYVRELSTQLIIVAAGLAVALVPASAQALRGQGVAFVPLDGPTPPITSAVMWRVGDGAPVLRRFVESL</sequence>
<dbReference type="PANTHER" id="PTHR30346:SF0">
    <property type="entry name" value="HCA OPERON TRANSCRIPTIONAL ACTIVATOR HCAR"/>
    <property type="match status" value="1"/>
</dbReference>
<dbReference type="RefSeq" id="WP_379532557.1">
    <property type="nucleotide sequence ID" value="NZ_JBHSBI010000022.1"/>
</dbReference>
<dbReference type="EMBL" id="JBHSBI010000022">
    <property type="protein sequence ID" value="MFC4012659.1"/>
    <property type="molecule type" value="Genomic_DNA"/>
</dbReference>
<evidence type="ECO:0000313" key="6">
    <source>
        <dbReference type="EMBL" id="MFC4012659.1"/>
    </source>
</evidence>
<dbReference type="InterPro" id="IPR000847">
    <property type="entry name" value="LysR_HTH_N"/>
</dbReference>
<dbReference type="Pfam" id="PF00126">
    <property type="entry name" value="HTH_1"/>
    <property type="match status" value="1"/>
</dbReference>
<keyword evidence="7" id="KW-1185">Reference proteome</keyword>
<dbReference type="CDD" id="cd08414">
    <property type="entry name" value="PBP2_LTTR_aromatics_like"/>
    <property type="match status" value="1"/>
</dbReference>
<dbReference type="PROSITE" id="PS50931">
    <property type="entry name" value="HTH_LYSR"/>
    <property type="match status" value="1"/>
</dbReference>
<feature type="domain" description="HTH lysR-type" evidence="5">
    <location>
        <begin position="3"/>
        <end position="60"/>
    </location>
</feature>
<reference evidence="7" key="1">
    <citation type="journal article" date="2019" name="Int. J. Syst. Evol. Microbiol.">
        <title>The Global Catalogue of Microorganisms (GCM) 10K type strain sequencing project: providing services to taxonomists for standard genome sequencing and annotation.</title>
        <authorList>
            <consortium name="The Broad Institute Genomics Platform"/>
            <consortium name="The Broad Institute Genome Sequencing Center for Infectious Disease"/>
            <person name="Wu L."/>
            <person name="Ma J."/>
        </authorList>
    </citation>
    <scope>NUCLEOTIDE SEQUENCE [LARGE SCALE GENOMIC DNA]</scope>
    <source>
        <strain evidence="7">TBRC 1276</strain>
    </source>
</reference>
<evidence type="ECO:0000256" key="4">
    <source>
        <dbReference type="ARBA" id="ARBA00023163"/>
    </source>
</evidence>
<evidence type="ECO:0000313" key="7">
    <source>
        <dbReference type="Proteomes" id="UP001595851"/>
    </source>
</evidence>
<dbReference type="SUPFAM" id="SSF46785">
    <property type="entry name" value="Winged helix' DNA-binding domain"/>
    <property type="match status" value="1"/>
</dbReference>
<comment type="similarity">
    <text evidence="1">Belongs to the LysR transcriptional regulatory family.</text>
</comment>
<gene>
    <name evidence="6" type="ORF">ACFOY2_35880</name>
</gene>
<dbReference type="InterPro" id="IPR036388">
    <property type="entry name" value="WH-like_DNA-bd_sf"/>
</dbReference>
<proteinExistence type="inferred from homology"/>
<dbReference type="Gene3D" id="3.40.190.10">
    <property type="entry name" value="Periplasmic binding protein-like II"/>
    <property type="match status" value="2"/>
</dbReference>